<evidence type="ECO:0000313" key="4">
    <source>
        <dbReference type="Proteomes" id="UP001595847"/>
    </source>
</evidence>
<comment type="similarity">
    <text evidence="1">Belongs to the UPF0312 family.</text>
</comment>
<dbReference type="SMART" id="SM00867">
    <property type="entry name" value="YceI"/>
    <property type="match status" value="1"/>
</dbReference>
<sequence>MTSVPPRRGDAIGPAPGTWHLDPVHSCIIFVAHYLRFGRVQGTFGDAQGLVRVAEHPADSKVDVTIRTAALNTGVRARDDHLRSPDFLDAERFPEIHFTGTGLEPGRARTAFRLHGDLTVHGTTLPVTLDCQWAGEAPDYASPGDTHGHFFAATTQISLAAFGVGDGGPLPWGGRLVGDTVDVVLEVRLQDTDPIGFLRRIGHVGQGAAIDSPTGGGFD</sequence>
<dbReference type="Proteomes" id="UP001595847">
    <property type="component" value="Unassembled WGS sequence"/>
</dbReference>
<dbReference type="InterPro" id="IPR007372">
    <property type="entry name" value="Lipid/polyisoprenoid-bd_YceI"/>
</dbReference>
<dbReference type="Gene3D" id="2.40.128.110">
    <property type="entry name" value="Lipid/polyisoprenoid-binding, YceI-like"/>
    <property type="match status" value="1"/>
</dbReference>
<dbReference type="PANTHER" id="PTHR34406:SF1">
    <property type="entry name" value="PROTEIN YCEI"/>
    <property type="match status" value="1"/>
</dbReference>
<dbReference type="Pfam" id="PF04264">
    <property type="entry name" value="YceI"/>
    <property type="match status" value="1"/>
</dbReference>
<dbReference type="RefSeq" id="WP_378538350.1">
    <property type="nucleotide sequence ID" value="NZ_JBHSBH010000020.1"/>
</dbReference>
<accession>A0ABV8FXY4</accession>
<reference evidence="4" key="1">
    <citation type="journal article" date="2019" name="Int. J. Syst. Evol. Microbiol.">
        <title>The Global Catalogue of Microorganisms (GCM) 10K type strain sequencing project: providing services to taxonomists for standard genome sequencing and annotation.</title>
        <authorList>
            <consortium name="The Broad Institute Genomics Platform"/>
            <consortium name="The Broad Institute Genome Sequencing Center for Infectious Disease"/>
            <person name="Wu L."/>
            <person name="Ma J."/>
        </authorList>
    </citation>
    <scope>NUCLEOTIDE SEQUENCE [LARGE SCALE GENOMIC DNA]</scope>
    <source>
        <strain evidence="4">TBRC 1826</strain>
    </source>
</reference>
<dbReference type="PANTHER" id="PTHR34406">
    <property type="entry name" value="PROTEIN YCEI"/>
    <property type="match status" value="1"/>
</dbReference>
<keyword evidence="4" id="KW-1185">Reference proteome</keyword>
<proteinExistence type="inferred from homology"/>
<organism evidence="3 4">
    <name type="scientific">Nocardiopsis sediminis</name>
    <dbReference type="NCBI Taxonomy" id="1778267"/>
    <lineage>
        <taxon>Bacteria</taxon>
        <taxon>Bacillati</taxon>
        <taxon>Actinomycetota</taxon>
        <taxon>Actinomycetes</taxon>
        <taxon>Streptosporangiales</taxon>
        <taxon>Nocardiopsidaceae</taxon>
        <taxon>Nocardiopsis</taxon>
    </lineage>
</organism>
<dbReference type="InterPro" id="IPR036761">
    <property type="entry name" value="TTHA0802/YceI-like_sf"/>
</dbReference>
<comment type="caution">
    <text evidence="3">The sequence shown here is derived from an EMBL/GenBank/DDBJ whole genome shotgun (WGS) entry which is preliminary data.</text>
</comment>
<dbReference type="EMBL" id="JBHSBH010000020">
    <property type="protein sequence ID" value="MFC3999746.1"/>
    <property type="molecule type" value="Genomic_DNA"/>
</dbReference>
<evidence type="ECO:0000313" key="3">
    <source>
        <dbReference type="EMBL" id="MFC3999746.1"/>
    </source>
</evidence>
<gene>
    <name evidence="3" type="ORF">ACFOVU_27785</name>
</gene>
<evidence type="ECO:0000256" key="1">
    <source>
        <dbReference type="ARBA" id="ARBA00008812"/>
    </source>
</evidence>
<evidence type="ECO:0000259" key="2">
    <source>
        <dbReference type="SMART" id="SM00867"/>
    </source>
</evidence>
<dbReference type="SUPFAM" id="SSF101874">
    <property type="entry name" value="YceI-like"/>
    <property type="match status" value="1"/>
</dbReference>
<protein>
    <submittedName>
        <fullName evidence="3">YceI family protein</fullName>
    </submittedName>
</protein>
<feature type="domain" description="Lipid/polyisoprenoid-binding YceI-like" evidence="2">
    <location>
        <begin position="18"/>
        <end position="190"/>
    </location>
</feature>
<name>A0ABV8FXY4_9ACTN</name>